<comment type="caution">
    <text evidence="1">The sequence shown here is derived from an EMBL/GenBank/DDBJ whole genome shotgun (WGS) entry which is preliminary data.</text>
</comment>
<evidence type="ECO:0000313" key="2">
    <source>
        <dbReference type="Proteomes" id="UP000033865"/>
    </source>
</evidence>
<evidence type="ECO:0000313" key="1">
    <source>
        <dbReference type="EMBL" id="KKW34959.1"/>
    </source>
</evidence>
<sequence>MSRDAVLHDDEFSDKDLEDHLREAREHLGPMNPERGTSGEKHELPIVIEGLPDIGPDGRFLLWSMEGEDGEIHHELQTSSSRGERRVDARDALNPHILSTLKEFNPFHSRAWMGEYVYSRRNSIRPKIPMQRRKDGGIDYETFPFDLPKSVKVHGVEYAYHSVIGRGGMAGAFLYRSKEHVHEKIVLKVAIMSLLQPYQELRAIEETTYHAVLNPRFDADGKAISPLARAIHRSDGRKPGAG</sequence>
<organism evidence="1 2">
    <name type="scientific">Candidatus Uhrbacteria bacterium GW2011_GWC2_53_7</name>
    <dbReference type="NCBI Taxonomy" id="1618986"/>
    <lineage>
        <taxon>Bacteria</taxon>
        <taxon>Candidatus Uhriibacteriota</taxon>
    </lineage>
</organism>
<proteinExistence type="predicted"/>
<protein>
    <submittedName>
        <fullName evidence="1">Uncharacterized protein</fullName>
    </submittedName>
</protein>
<dbReference type="Proteomes" id="UP000033865">
    <property type="component" value="Unassembled WGS sequence"/>
</dbReference>
<feature type="non-terminal residue" evidence="1">
    <location>
        <position position="242"/>
    </location>
</feature>
<dbReference type="AlphaFoldDB" id="A0A0G2AQC6"/>
<reference evidence="1 2" key="1">
    <citation type="journal article" date="2015" name="Nature">
        <title>rRNA introns, odd ribosomes, and small enigmatic genomes across a large radiation of phyla.</title>
        <authorList>
            <person name="Brown C.T."/>
            <person name="Hug L.A."/>
            <person name="Thomas B.C."/>
            <person name="Sharon I."/>
            <person name="Castelle C.J."/>
            <person name="Singh A."/>
            <person name="Wilkins M.J."/>
            <person name="Williams K.H."/>
            <person name="Banfield J.F."/>
        </authorList>
    </citation>
    <scope>NUCLEOTIDE SEQUENCE [LARGE SCALE GENOMIC DNA]</scope>
</reference>
<name>A0A0G2AQC6_9BACT</name>
<gene>
    <name evidence="1" type="ORF">UY82_C0055G0005</name>
</gene>
<dbReference type="EMBL" id="LCRN01000055">
    <property type="protein sequence ID" value="KKW34959.1"/>
    <property type="molecule type" value="Genomic_DNA"/>
</dbReference>
<accession>A0A0G2AQC6</accession>